<evidence type="ECO:0000256" key="4">
    <source>
        <dbReference type="ARBA" id="ARBA00022692"/>
    </source>
</evidence>
<dbReference type="PANTHER" id="PTHR21137:SF35">
    <property type="entry name" value="ODORANT RECEPTOR 19A-RELATED"/>
    <property type="match status" value="1"/>
</dbReference>
<name>A0A212F6V7_DANPL</name>
<comment type="caution">
    <text evidence="11">The sequence shown here is derived from an EMBL/GenBank/DDBJ whole genome shotgun (WGS) entry which is preliminary data.</text>
</comment>
<dbReference type="GO" id="GO:0007165">
    <property type="term" value="P:signal transduction"/>
    <property type="evidence" value="ECO:0007669"/>
    <property type="project" value="UniProtKB-KW"/>
</dbReference>
<evidence type="ECO:0000256" key="9">
    <source>
        <dbReference type="ARBA" id="ARBA00023224"/>
    </source>
</evidence>
<reference evidence="11 12" key="1">
    <citation type="journal article" date="2011" name="Cell">
        <title>The monarch butterfly genome yields insights into long-distance migration.</title>
        <authorList>
            <person name="Zhan S."/>
            <person name="Merlin C."/>
            <person name="Boore J.L."/>
            <person name="Reppert S.M."/>
        </authorList>
    </citation>
    <scope>NUCLEOTIDE SEQUENCE [LARGE SCALE GENOMIC DNA]</scope>
    <source>
        <strain evidence="11">F-2</strain>
    </source>
</reference>
<dbReference type="KEGG" id="dpl:KGM_216024"/>
<dbReference type="PANTHER" id="PTHR21137">
    <property type="entry name" value="ODORANT RECEPTOR"/>
    <property type="match status" value="1"/>
</dbReference>
<feature type="transmembrane region" description="Helical" evidence="10">
    <location>
        <begin position="53"/>
        <end position="71"/>
    </location>
</feature>
<dbReference type="eggNOG" id="ENOG502TC1S">
    <property type="taxonomic scope" value="Eukaryota"/>
</dbReference>
<dbReference type="GO" id="GO:0004984">
    <property type="term" value="F:olfactory receptor activity"/>
    <property type="evidence" value="ECO:0007669"/>
    <property type="project" value="InterPro"/>
</dbReference>
<keyword evidence="5 10" id="KW-0552">Olfaction</keyword>
<keyword evidence="7 10" id="KW-0472">Membrane</keyword>
<dbReference type="AlphaFoldDB" id="A0A212F6V7"/>
<gene>
    <name evidence="11" type="ORF">KGM_216024</name>
</gene>
<dbReference type="InterPro" id="IPR004117">
    <property type="entry name" value="7tm6_olfct_rcpt"/>
</dbReference>
<dbReference type="Proteomes" id="UP000007151">
    <property type="component" value="Unassembled WGS sequence"/>
</dbReference>
<feature type="transmembrane region" description="Helical" evidence="10">
    <location>
        <begin position="298"/>
        <end position="318"/>
    </location>
</feature>
<evidence type="ECO:0000256" key="6">
    <source>
        <dbReference type="ARBA" id="ARBA00022989"/>
    </source>
</evidence>
<evidence type="ECO:0000256" key="10">
    <source>
        <dbReference type="RuleBase" id="RU351113"/>
    </source>
</evidence>
<comment type="similarity">
    <text evidence="10">Belongs to the insect chemoreceptor superfamily. Heteromeric odorant receptor channel (TC 1.A.69) family.</text>
</comment>
<keyword evidence="4 10" id="KW-0812">Transmembrane</keyword>
<evidence type="ECO:0000256" key="5">
    <source>
        <dbReference type="ARBA" id="ARBA00022725"/>
    </source>
</evidence>
<evidence type="ECO:0000256" key="1">
    <source>
        <dbReference type="ARBA" id="ARBA00004651"/>
    </source>
</evidence>
<evidence type="ECO:0000313" key="12">
    <source>
        <dbReference type="Proteomes" id="UP000007151"/>
    </source>
</evidence>
<dbReference type="GO" id="GO:0005886">
    <property type="term" value="C:plasma membrane"/>
    <property type="evidence" value="ECO:0007669"/>
    <property type="project" value="UniProtKB-SubCell"/>
</dbReference>
<evidence type="ECO:0000256" key="2">
    <source>
        <dbReference type="ARBA" id="ARBA00022475"/>
    </source>
</evidence>
<evidence type="ECO:0000256" key="7">
    <source>
        <dbReference type="ARBA" id="ARBA00023136"/>
    </source>
</evidence>
<keyword evidence="6 10" id="KW-1133">Transmembrane helix</keyword>
<keyword evidence="12" id="KW-1185">Reference proteome</keyword>
<keyword evidence="2" id="KW-1003">Cell membrane</keyword>
<comment type="subcellular location">
    <subcellularLocation>
        <location evidence="1 10">Cell membrane</location>
        <topology evidence="1 10">Multi-pass membrane protein</topology>
    </subcellularLocation>
</comment>
<keyword evidence="9 10" id="KW-0807">Transducer</keyword>
<keyword evidence="3 10" id="KW-0716">Sensory transduction</keyword>
<protein>
    <recommendedName>
        <fullName evidence="10">Odorant receptor</fullName>
    </recommendedName>
</protein>
<dbReference type="GO" id="GO:0005549">
    <property type="term" value="F:odorant binding"/>
    <property type="evidence" value="ECO:0007669"/>
    <property type="project" value="InterPro"/>
</dbReference>
<evidence type="ECO:0000313" key="11">
    <source>
        <dbReference type="EMBL" id="OWR49463.1"/>
    </source>
</evidence>
<dbReference type="Pfam" id="PF02949">
    <property type="entry name" value="7tm_6"/>
    <property type="match status" value="1"/>
</dbReference>
<keyword evidence="8 10" id="KW-0675">Receptor</keyword>
<evidence type="ECO:0000256" key="8">
    <source>
        <dbReference type="ARBA" id="ARBA00023170"/>
    </source>
</evidence>
<proteinExistence type="inferred from homology"/>
<organism evidence="11 12">
    <name type="scientific">Danaus plexippus plexippus</name>
    <dbReference type="NCBI Taxonomy" id="278856"/>
    <lineage>
        <taxon>Eukaryota</taxon>
        <taxon>Metazoa</taxon>
        <taxon>Ecdysozoa</taxon>
        <taxon>Arthropoda</taxon>
        <taxon>Hexapoda</taxon>
        <taxon>Insecta</taxon>
        <taxon>Pterygota</taxon>
        <taxon>Neoptera</taxon>
        <taxon>Endopterygota</taxon>
        <taxon>Lepidoptera</taxon>
        <taxon>Glossata</taxon>
        <taxon>Ditrysia</taxon>
        <taxon>Papilionoidea</taxon>
        <taxon>Nymphalidae</taxon>
        <taxon>Danainae</taxon>
        <taxon>Danaini</taxon>
        <taxon>Danaina</taxon>
        <taxon>Danaus</taxon>
        <taxon>Danaus</taxon>
    </lineage>
</organism>
<evidence type="ECO:0000256" key="3">
    <source>
        <dbReference type="ARBA" id="ARBA00022606"/>
    </source>
</evidence>
<feature type="transmembrane region" description="Helical" evidence="10">
    <location>
        <begin position="210"/>
        <end position="235"/>
    </location>
</feature>
<comment type="caution">
    <text evidence="10">Lacks conserved residue(s) required for the propagation of feature annotation.</text>
</comment>
<feature type="transmembrane region" description="Helical" evidence="10">
    <location>
        <begin position="330"/>
        <end position="352"/>
    </location>
</feature>
<accession>A0A212F6V7</accession>
<dbReference type="EMBL" id="AGBW02009967">
    <property type="protein sequence ID" value="OWR49463.1"/>
    <property type="molecule type" value="Genomic_DNA"/>
</dbReference>
<feature type="transmembrane region" description="Helical" evidence="10">
    <location>
        <begin position="143"/>
        <end position="165"/>
    </location>
</feature>
<sequence>MGLLFADAKDLVGIKKTSDINYMRVLKLGLKVIFCYPHIEGELQSKYVILGKIWVTLLSIATLSGQILYLYHKTGKIIFLKLGHTYITTAMNSVVSFRIMRTFLKSYNEIMNDFMIKIHIFNHKDRSEYALKIQIIIHKASHFVTVFLNSGMIFAIITFNIAPLYNNYRSGAFNDYKNGNASFEHSVFFYIPEEYENNIIIYTAIFISNWYVSLMCAMLFIQFDLILCLMIINLWGRFKILIHSLETFGESFDFETFNNTTQEGFTVNQSTEVNKKLEDIITHHQVIIKFTSKLSSTFGPVLLHYYIFHIVTLCILLLECSKMDPDALTRYGILTFLVVEQLIQVSVAFEILETMSSKLEKAVYYLPWECMNVSQRRVVLIMLMQAQRGGTVKALDMVNVGVQTMAAILRTSFSYFIMLQALEKEES</sequence>
<dbReference type="OrthoDB" id="6678752at2759"/>